<dbReference type="InterPro" id="IPR025602">
    <property type="entry name" value="BCP1_family"/>
</dbReference>
<dbReference type="AlphaFoldDB" id="A0A2R6NFG2"/>
<evidence type="ECO:0000256" key="1">
    <source>
        <dbReference type="ARBA" id="ARBA00006781"/>
    </source>
</evidence>
<name>A0A2R6NFG2_9APHY</name>
<comment type="caution">
    <text evidence="2">The sequence shown here is derived from an EMBL/GenBank/DDBJ whole genome shotgun (WGS) entry which is preliminary data.</text>
</comment>
<evidence type="ECO:0008006" key="4">
    <source>
        <dbReference type="Google" id="ProtNLM"/>
    </source>
</evidence>
<evidence type="ECO:0000313" key="3">
    <source>
        <dbReference type="Proteomes" id="UP000186601"/>
    </source>
</evidence>
<protein>
    <recommendedName>
        <fullName evidence="4">Protein BCP1</fullName>
    </recommendedName>
</protein>
<dbReference type="Pfam" id="PF13862">
    <property type="entry name" value="BCCIP"/>
    <property type="match status" value="1"/>
</dbReference>
<dbReference type="EMBL" id="MLYV02001294">
    <property type="protein sequence ID" value="PSR71127.1"/>
    <property type="molecule type" value="Genomic_DNA"/>
</dbReference>
<dbReference type="STRING" id="98765.A0A2R6NFG2"/>
<gene>
    <name evidence="2" type="ORF">PHLCEN_2v12973</name>
</gene>
<accession>A0A2R6NFG2</accession>
<evidence type="ECO:0000313" key="2">
    <source>
        <dbReference type="EMBL" id="PSR71127.1"/>
    </source>
</evidence>
<dbReference type="PANTHER" id="PTHR13261:SF0">
    <property type="entry name" value="BRCA2 AND CDKN1A-INTERACTING PROTEIN"/>
    <property type="match status" value="1"/>
</dbReference>
<organism evidence="2 3">
    <name type="scientific">Hermanssonia centrifuga</name>
    <dbReference type="NCBI Taxonomy" id="98765"/>
    <lineage>
        <taxon>Eukaryota</taxon>
        <taxon>Fungi</taxon>
        <taxon>Dikarya</taxon>
        <taxon>Basidiomycota</taxon>
        <taxon>Agaricomycotina</taxon>
        <taxon>Agaricomycetes</taxon>
        <taxon>Polyporales</taxon>
        <taxon>Meruliaceae</taxon>
        <taxon>Hermanssonia</taxon>
    </lineage>
</organism>
<sequence>MSKRKQGNVEGDGDDSDVSLVDVDFEFFDPNPTVDYLALKRLATQLFQGDAEALQLQDLADWVLSQPQVGTTIKCDGKESDPYAFLTVLNLHVYQDRPFAKALVAYILNKSPSDPKTHSALQALLGPAGLQSQNHVGFVFSERLVNMPVQLMPPMYRMLSEELQWATDDLASHTLDFTYSSAEPRNKESFGLDTACRLMLVPAENFPRLIAAIAEAFPAPE</sequence>
<dbReference type="Proteomes" id="UP000186601">
    <property type="component" value="Unassembled WGS sequence"/>
</dbReference>
<dbReference type="GO" id="GO:0005634">
    <property type="term" value="C:nucleus"/>
    <property type="evidence" value="ECO:0007669"/>
    <property type="project" value="TreeGrafter"/>
</dbReference>
<keyword evidence="3" id="KW-1185">Reference proteome</keyword>
<proteinExistence type="inferred from homology"/>
<comment type="similarity">
    <text evidence="1">Belongs to the BCP1 family.</text>
</comment>
<dbReference type="PANTHER" id="PTHR13261">
    <property type="entry name" value="BRCA2 AND CDKN1A INTERACTING PROTEIN"/>
    <property type="match status" value="1"/>
</dbReference>
<reference evidence="2 3" key="1">
    <citation type="submission" date="2018-02" db="EMBL/GenBank/DDBJ databases">
        <title>Genome sequence of the basidiomycete white-rot fungus Phlebia centrifuga.</title>
        <authorList>
            <person name="Granchi Z."/>
            <person name="Peng M."/>
            <person name="de Vries R.P."/>
            <person name="Hilden K."/>
            <person name="Makela M.R."/>
            <person name="Grigoriev I."/>
            <person name="Riley R."/>
        </authorList>
    </citation>
    <scope>NUCLEOTIDE SEQUENCE [LARGE SCALE GENOMIC DNA]</scope>
    <source>
        <strain evidence="2 3">FBCC195</strain>
    </source>
</reference>
<dbReference type="OrthoDB" id="27543at2759"/>